<feature type="transmembrane region" description="Helical" evidence="2">
    <location>
        <begin position="223"/>
        <end position="244"/>
    </location>
</feature>
<feature type="compositionally biased region" description="Basic and acidic residues" evidence="1">
    <location>
        <begin position="368"/>
        <end position="377"/>
    </location>
</feature>
<accession>A0ABD5WB47</accession>
<feature type="transmembrane region" description="Helical" evidence="2">
    <location>
        <begin position="256"/>
        <end position="274"/>
    </location>
</feature>
<keyword evidence="2" id="KW-0472">Membrane</keyword>
<evidence type="ECO:0000256" key="1">
    <source>
        <dbReference type="SAM" id="MobiDB-lite"/>
    </source>
</evidence>
<keyword evidence="4" id="KW-1185">Reference proteome</keyword>
<name>A0ABD5WB47_9EURY</name>
<evidence type="ECO:0008006" key="5">
    <source>
        <dbReference type="Google" id="ProtNLM"/>
    </source>
</evidence>
<comment type="caution">
    <text evidence="3">The sequence shown here is derived from an EMBL/GenBank/DDBJ whole genome shotgun (WGS) entry which is preliminary data.</text>
</comment>
<evidence type="ECO:0000256" key="2">
    <source>
        <dbReference type="SAM" id="Phobius"/>
    </source>
</evidence>
<keyword evidence="2" id="KW-0812">Transmembrane</keyword>
<feature type="compositionally biased region" description="Polar residues" evidence="1">
    <location>
        <begin position="334"/>
        <end position="358"/>
    </location>
</feature>
<dbReference type="AlphaFoldDB" id="A0ABD5WB47"/>
<feature type="transmembrane region" description="Helical" evidence="2">
    <location>
        <begin position="113"/>
        <end position="134"/>
    </location>
</feature>
<feature type="region of interest" description="Disordered" evidence="1">
    <location>
        <begin position="331"/>
        <end position="377"/>
    </location>
</feature>
<dbReference type="EMBL" id="JBHTAH010000011">
    <property type="protein sequence ID" value="MFC7070521.1"/>
    <property type="molecule type" value="Genomic_DNA"/>
</dbReference>
<organism evidence="3 4">
    <name type="scientific">Halobaculum lipolyticum</name>
    <dbReference type="NCBI Taxonomy" id="3032001"/>
    <lineage>
        <taxon>Archaea</taxon>
        <taxon>Methanobacteriati</taxon>
        <taxon>Methanobacteriota</taxon>
        <taxon>Stenosarchaea group</taxon>
        <taxon>Halobacteria</taxon>
        <taxon>Halobacteriales</taxon>
        <taxon>Haloferacaceae</taxon>
        <taxon>Halobaculum</taxon>
    </lineage>
</organism>
<feature type="transmembrane region" description="Helical" evidence="2">
    <location>
        <begin position="155"/>
        <end position="177"/>
    </location>
</feature>
<dbReference type="RefSeq" id="WP_321170381.1">
    <property type="nucleotide sequence ID" value="NZ_CP126154.1"/>
</dbReference>
<dbReference type="Proteomes" id="UP001596461">
    <property type="component" value="Unassembled WGS sequence"/>
</dbReference>
<proteinExistence type="predicted"/>
<keyword evidence="2" id="KW-1133">Transmembrane helix</keyword>
<gene>
    <name evidence="3" type="ORF">ACFQL9_12785</name>
</gene>
<sequence>MANIPLSEFGVAWFKDILRQMNTWFRNQLTTGIDSLSTELFGTPLPNGSGIDLIFSAPNSSDEPWVSIYANIVGGEVMVFALVCLFITVQGRHFLRIFDVGGSKLDRQTRTNAWPGAVLIVGWYWVAVLTLYLIHGLTIGLIPNITQVSSNLLKLLPITGVNPLMTFILVGTGAISLTALKTMYFLREVLLYVYLYGMPIGIAFAFSNLPVISQIAARFCRQFIPLAILPLPAAVLFRGYALLFGGSPIVTPSEALFQYVTVISLPVLGVYLTWKTFRYGAPLAAGAISRTGQVATTAGVVAGIAATGGTGAAATAARYGSRAGVAHAAIQQVGGENSSTTRNGPSTTTGQDNVSTDTAADGGVPAYRRAEHDPGYY</sequence>
<feature type="transmembrane region" description="Helical" evidence="2">
    <location>
        <begin position="189"/>
        <end position="211"/>
    </location>
</feature>
<feature type="transmembrane region" description="Helical" evidence="2">
    <location>
        <begin position="68"/>
        <end position="89"/>
    </location>
</feature>
<dbReference type="InterPro" id="IPR045782">
    <property type="entry name" value="TrbL_3"/>
</dbReference>
<dbReference type="Pfam" id="PF19590">
    <property type="entry name" value="TrbL_3"/>
    <property type="match status" value="1"/>
</dbReference>
<reference evidence="3 4" key="1">
    <citation type="journal article" date="2019" name="Int. J. Syst. Evol. Microbiol.">
        <title>The Global Catalogue of Microorganisms (GCM) 10K type strain sequencing project: providing services to taxonomists for standard genome sequencing and annotation.</title>
        <authorList>
            <consortium name="The Broad Institute Genomics Platform"/>
            <consortium name="The Broad Institute Genome Sequencing Center for Infectious Disease"/>
            <person name="Wu L."/>
            <person name="Ma J."/>
        </authorList>
    </citation>
    <scope>NUCLEOTIDE SEQUENCE [LARGE SCALE GENOMIC DNA]</scope>
    <source>
        <strain evidence="3 4">DT31</strain>
    </source>
</reference>
<evidence type="ECO:0000313" key="4">
    <source>
        <dbReference type="Proteomes" id="UP001596461"/>
    </source>
</evidence>
<dbReference type="GeneID" id="81124347"/>
<protein>
    <recommendedName>
        <fullName evidence="5">Type IV secretion system protein TrbL</fullName>
    </recommendedName>
</protein>
<evidence type="ECO:0000313" key="3">
    <source>
        <dbReference type="EMBL" id="MFC7070521.1"/>
    </source>
</evidence>